<reference evidence="1 2" key="1">
    <citation type="submission" date="2018-10" db="EMBL/GenBank/DDBJ databases">
        <title>A high-quality apple genome assembly.</title>
        <authorList>
            <person name="Hu J."/>
        </authorList>
    </citation>
    <scope>NUCLEOTIDE SEQUENCE [LARGE SCALE GENOMIC DNA]</scope>
    <source>
        <strain evidence="2">cv. HFTH1</strain>
        <tissue evidence="1">Young leaf</tissue>
    </source>
</reference>
<evidence type="ECO:0000313" key="1">
    <source>
        <dbReference type="EMBL" id="RXH85460.1"/>
    </source>
</evidence>
<accession>A0A498IQC8</accession>
<organism evidence="1 2">
    <name type="scientific">Malus domestica</name>
    <name type="common">Apple</name>
    <name type="synonym">Pyrus malus</name>
    <dbReference type="NCBI Taxonomy" id="3750"/>
    <lineage>
        <taxon>Eukaryota</taxon>
        <taxon>Viridiplantae</taxon>
        <taxon>Streptophyta</taxon>
        <taxon>Embryophyta</taxon>
        <taxon>Tracheophyta</taxon>
        <taxon>Spermatophyta</taxon>
        <taxon>Magnoliopsida</taxon>
        <taxon>eudicotyledons</taxon>
        <taxon>Gunneridae</taxon>
        <taxon>Pentapetalae</taxon>
        <taxon>rosids</taxon>
        <taxon>fabids</taxon>
        <taxon>Rosales</taxon>
        <taxon>Rosaceae</taxon>
        <taxon>Amygdaloideae</taxon>
        <taxon>Maleae</taxon>
        <taxon>Malus</taxon>
    </lineage>
</organism>
<keyword evidence="2" id="KW-1185">Reference proteome</keyword>
<sequence length="117" mass="13459">MISIKKKKKKGFSTKHEPLFVEFLTPYNRCYHAQEKDKHHLRQFEHHRRAQIQPRGATHVHGPQKPDAFIDHSMDEDLAAVPAVVVVLRLIEIQNGNAGIELKELRGSGRFMSVEVL</sequence>
<comment type="caution">
    <text evidence="1">The sequence shown here is derived from an EMBL/GenBank/DDBJ whole genome shotgun (WGS) entry which is preliminary data.</text>
</comment>
<evidence type="ECO:0000313" key="2">
    <source>
        <dbReference type="Proteomes" id="UP000290289"/>
    </source>
</evidence>
<name>A0A498IQC8_MALDO</name>
<proteinExistence type="predicted"/>
<dbReference type="AlphaFoldDB" id="A0A498IQC8"/>
<dbReference type="Proteomes" id="UP000290289">
    <property type="component" value="Chromosome 10"/>
</dbReference>
<protein>
    <submittedName>
        <fullName evidence="1">Uncharacterized protein</fullName>
    </submittedName>
</protein>
<gene>
    <name evidence="1" type="ORF">DVH24_002558</name>
</gene>
<dbReference type="EMBL" id="RDQH01000336">
    <property type="protein sequence ID" value="RXH85460.1"/>
    <property type="molecule type" value="Genomic_DNA"/>
</dbReference>